<dbReference type="Gene3D" id="3.40.50.12780">
    <property type="entry name" value="N-terminal domain of ligase-like"/>
    <property type="match status" value="1"/>
</dbReference>
<proteinExistence type="inferred from homology"/>
<dbReference type="InterPro" id="IPR020845">
    <property type="entry name" value="AMP-binding_CS"/>
</dbReference>
<dbReference type="EMBL" id="LSTO01000001">
    <property type="protein sequence ID" value="OWW22143.1"/>
    <property type="molecule type" value="Genomic_DNA"/>
</dbReference>
<dbReference type="PANTHER" id="PTHR42921:SF1">
    <property type="entry name" value="ACETOACETYL-COA SYNTHETASE"/>
    <property type="match status" value="1"/>
</dbReference>
<dbReference type="InterPro" id="IPR045851">
    <property type="entry name" value="AMP-bd_C_sf"/>
</dbReference>
<gene>
    <name evidence="7" type="ORF">AYR66_24245</name>
</gene>
<protein>
    <submittedName>
        <fullName evidence="7">Acetoacetyl-CoA synthetase</fullName>
    </submittedName>
</protein>
<accession>A0A254TNE3</accession>
<dbReference type="SUPFAM" id="SSF56801">
    <property type="entry name" value="Acetyl-CoA synthetase-like"/>
    <property type="match status" value="1"/>
</dbReference>
<evidence type="ECO:0000259" key="5">
    <source>
        <dbReference type="Pfam" id="PF00501"/>
    </source>
</evidence>
<feature type="domain" description="AMP-dependent synthetase/ligase" evidence="5">
    <location>
        <begin position="101"/>
        <end position="475"/>
    </location>
</feature>
<evidence type="ECO:0000256" key="3">
    <source>
        <dbReference type="ARBA" id="ARBA00022741"/>
    </source>
</evidence>
<dbReference type="PANTHER" id="PTHR42921">
    <property type="entry name" value="ACETOACETYL-COA SYNTHETASE"/>
    <property type="match status" value="1"/>
</dbReference>
<keyword evidence="8" id="KW-1185">Reference proteome</keyword>
<dbReference type="CDD" id="cd05943">
    <property type="entry name" value="AACS"/>
    <property type="match status" value="1"/>
</dbReference>
<dbReference type="Proteomes" id="UP000197535">
    <property type="component" value="Unassembled WGS sequence"/>
</dbReference>
<evidence type="ECO:0000256" key="4">
    <source>
        <dbReference type="ARBA" id="ARBA00022840"/>
    </source>
</evidence>
<dbReference type="InterPro" id="IPR032387">
    <property type="entry name" value="ACAS_N"/>
</dbReference>
<reference evidence="7 8" key="1">
    <citation type="submission" date="2016-02" db="EMBL/GenBank/DDBJ databases">
        <authorList>
            <person name="Wen L."/>
            <person name="He K."/>
            <person name="Yang H."/>
        </authorList>
    </citation>
    <scope>NUCLEOTIDE SEQUENCE [LARGE SCALE GENOMIC DNA]</scope>
    <source>
        <strain evidence="7 8">TSA40</strain>
    </source>
</reference>
<dbReference type="Pfam" id="PF16177">
    <property type="entry name" value="ACAS_N"/>
    <property type="match status" value="1"/>
</dbReference>
<comment type="caution">
    <text evidence="7">The sequence shown here is derived from an EMBL/GenBank/DDBJ whole genome shotgun (WGS) entry which is preliminary data.</text>
</comment>
<dbReference type="NCBIfam" id="NF002937">
    <property type="entry name" value="PRK03584.1"/>
    <property type="match status" value="1"/>
</dbReference>
<evidence type="ECO:0000313" key="7">
    <source>
        <dbReference type="EMBL" id="OWW22143.1"/>
    </source>
</evidence>
<dbReference type="NCBIfam" id="TIGR01217">
    <property type="entry name" value="ac_ac_CoA_syn"/>
    <property type="match status" value="1"/>
</dbReference>
<dbReference type="GO" id="GO:0006629">
    <property type="term" value="P:lipid metabolic process"/>
    <property type="evidence" value="ECO:0007669"/>
    <property type="project" value="InterPro"/>
</dbReference>
<name>A0A254TNE3_9BURK</name>
<comment type="similarity">
    <text evidence="1">Belongs to the ATP-dependent AMP-binding enzyme family.</text>
</comment>
<feature type="domain" description="Acetyl-coenzyme A synthetase N-terminal" evidence="6">
    <location>
        <begin position="41"/>
        <end position="95"/>
    </location>
</feature>
<dbReference type="GO" id="GO:0030729">
    <property type="term" value="F:acetoacetate-CoA ligase activity"/>
    <property type="evidence" value="ECO:0007669"/>
    <property type="project" value="InterPro"/>
</dbReference>
<evidence type="ECO:0000256" key="1">
    <source>
        <dbReference type="ARBA" id="ARBA00006432"/>
    </source>
</evidence>
<dbReference type="OrthoDB" id="9766486at2"/>
<keyword evidence="3" id="KW-0547">Nucleotide-binding</keyword>
<evidence type="ECO:0000313" key="8">
    <source>
        <dbReference type="Proteomes" id="UP000197535"/>
    </source>
</evidence>
<dbReference type="InterPro" id="IPR042099">
    <property type="entry name" value="ANL_N_sf"/>
</dbReference>
<evidence type="ECO:0000259" key="6">
    <source>
        <dbReference type="Pfam" id="PF16177"/>
    </source>
</evidence>
<keyword evidence="4" id="KW-0067">ATP-binding</keyword>
<dbReference type="PROSITE" id="PS00455">
    <property type="entry name" value="AMP_BINDING"/>
    <property type="match status" value="1"/>
</dbReference>
<keyword evidence="2" id="KW-0436">Ligase</keyword>
<dbReference type="AlphaFoldDB" id="A0A254TNE3"/>
<dbReference type="Gene3D" id="3.30.300.30">
    <property type="match status" value="1"/>
</dbReference>
<sequence>MPMNENPQCLWSPSPARIEASRMHDYMAWLKREKQVDAADYQALWQWSVDELSAFWESIWQYFDVKSSAPYTRVLDEIKMPGAKWFEGSRLNITEQLFRFHAGDDGEKPAIIGKSEVRPTVRLSWTELRRQVASVAHALRAMGVQPGDRVVSYLPNIPETVVAFYACASIGAIWSSCSPDMGTPSVLDRFGQITPKVLLAVDGYRYGGKDFDRLDVVKGLVQALPSLEHVVLLPYLDQHARLEGAHAWQELLTHDAEMRFEQLPFDHPLWVVYSSGTTGMPKPIVHGHGGVLIETLKGHGLHTGLGEDDRYMWFSTTGWIMWNSQVTGLLLGATIAIYDGNPGYPDLGTLWKFAEEADLTVFGAGAAYFANCMKAGIEPRKLAKLDRLHTVGSTGSPLPAEAFAWIYDQLGQDILLASISGGTDIVAAFVGACPILPLYAGEMQCRCLGIAVYAMDEEGRPLQDAVGELVVTKPMPSMPLYFWNDPHGLRYRDSYFDMFPGWWRHGDWLRITPRGGAIIYGRSDTTINRHGVRMGTSEIYRVVEAMPEILDSLVVDLEYLGRESYMPLFIVLRPGVTLDDALTTRIAGNIRTALSARHVPNEVFAVAEIPRTLTGKKMELPVKKLLLGMKVDEVANPDAMSNPGSLGYFTEFARRREEEHAAAAGLAH</sequence>
<dbReference type="InterPro" id="IPR000873">
    <property type="entry name" value="AMP-dep_synth/lig_dom"/>
</dbReference>
<dbReference type="GO" id="GO:0005524">
    <property type="term" value="F:ATP binding"/>
    <property type="evidence" value="ECO:0007669"/>
    <property type="project" value="UniProtKB-KW"/>
</dbReference>
<dbReference type="InterPro" id="IPR005914">
    <property type="entry name" value="Acac_CoA_synth"/>
</dbReference>
<evidence type="ECO:0000256" key="2">
    <source>
        <dbReference type="ARBA" id="ARBA00022598"/>
    </source>
</evidence>
<dbReference type="Pfam" id="PF00501">
    <property type="entry name" value="AMP-binding"/>
    <property type="match status" value="1"/>
</dbReference>
<organism evidence="7 8">
    <name type="scientific">Noviherbaspirillum denitrificans</name>
    <dbReference type="NCBI Taxonomy" id="1968433"/>
    <lineage>
        <taxon>Bacteria</taxon>
        <taxon>Pseudomonadati</taxon>
        <taxon>Pseudomonadota</taxon>
        <taxon>Betaproteobacteria</taxon>
        <taxon>Burkholderiales</taxon>
        <taxon>Oxalobacteraceae</taxon>
        <taxon>Noviherbaspirillum</taxon>
    </lineage>
</organism>